<feature type="domain" description="Reverse transcriptase" evidence="1">
    <location>
        <begin position="1"/>
        <end position="70"/>
    </location>
</feature>
<accession>A0A401T6X5</accession>
<evidence type="ECO:0000313" key="2">
    <source>
        <dbReference type="EMBL" id="GCC38399.1"/>
    </source>
</evidence>
<dbReference type="EMBL" id="BEZZ01001173">
    <property type="protein sequence ID" value="GCC38399.1"/>
    <property type="molecule type" value="Genomic_DNA"/>
</dbReference>
<dbReference type="PROSITE" id="PS50878">
    <property type="entry name" value="RT_POL"/>
    <property type="match status" value="1"/>
</dbReference>
<dbReference type="OrthoDB" id="8947436at2759"/>
<dbReference type="AlphaFoldDB" id="A0A401T6X5"/>
<comment type="caution">
    <text evidence="2">The sequence shown here is derived from an EMBL/GenBank/DDBJ whole genome shotgun (WGS) entry which is preliminary data.</text>
</comment>
<dbReference type="InterPro" id="IPR000477">
    <property type="entry name" value="RT_dom"/>
</dbReference>
<name>A0A401T6X5_CHIPU</name>
<organism evidence="2 3">
    <name type="scientific">Chiloscyllium punctatum</name>
    <name type="common">Brownbanded bambooshark</name>
    <name type="synonym">Hemiscyllium punctatum</name>
    <dbReference type="NCBI Taxonomy" id="137246"/>
    <lineage>
        <taxon>Eukaryota</taxon>
        <taxon>Metazoa</taxon>
        <taxon>Chordata</taxon>
        <taxon>Craniata</taxon>
        <taxon>Vertebrata</taxon>
        <taxon>Chondrichthyes</taxon>
        <taxon>Elasmobranchii</taxon>
        <taxon>Galeomorphii</taxon>
        <taxon>Galeoidea</taxon>
        <taxon>Orectolobiformes</taxon>
        <taxon>Hemiscylliidae</taxon>
        <taxon>Chiloscyllium</taxon>
    </lineage>
</organism>
<evidence type="ECO:0000259" key="1">
    <source>
        <dbReference type="PROSITE" id="PS50878"/>
    </source>
</evidence>
<dbReference type="Proteomes" id="UP000287033">
    <property type="component" value="Unassembled WGS sequence"/>
</dbReference>
<keyword evidence="3" id="KW-1185">Reference proteome</keyword>
<reference evidence="2 3" key="1">
    <citation type="journal article" date="2018" name="Nat. Ecol. Evol.">
        <title>Shark genomes provide insights into elasmobranch evolution and the origin of vertebrates.</title>
        <authorList>
            <person name="Hara Y"/>
            <person name="Yamaguchi K"/>
            <person name="Onimaru K"/>
            <person name="Kadota M"/>
            <person name="Koyanagi M"/>
            <person name="Keeley SD"/>
            <person name="Tatsumi K"/>
            <person name="Tanaka K"/>
            <person name="Motone F"/>
            <person name="Kageyama Y"/>
            <person name="Nozu R"/>
            <person name="Adachi N"/>
            <person name="Nishimura O"/>
            <person name="Nakagawa R"/>
            <person name="Tanegashima C"/>
            <person name="Kiyatake I"/>
            <person name="Matsumoto R"/>
            <person name="Murakumo K"/>
            <person name="Nishida K"/>
            <person name="Terakita A"/>
            <person name="Kuratani S"/>
            <person name="Sato K"/>
            <person name="Hyodo S Kuraku.S."/>
        </authorList>
    </citation>
    <scope>NUCLEOTIDE SEQUENCE [LARGE SCALE GENOMIC DNA]</scope>
</reference>
<protein>
    <recommendedName>
        <fullName evidence="1">Reverse transcriptase domain-containing protein</fullName>
    </recommendedName>
</protein>
<sequence>MSALIQYGDELLVASLGEESDHSDVVLLLNDLKRLGYVISPEKSQFYNARWVEAYPTSNAAAKAVVNIIIKEIMAPLSLGSANNFTVLITHRRQGSWSMIELTLSRGLIVAGISAQQGTVYPRDPEQPDTVYRL</sequence>
<proteinExistence type="predicted"/>
<evidence type="ECO:0000313" key="3">
    <source>
        <dbReference type="Proteomes" id="UP000287033"/>
    </source>
</evidence>
<gene>
    <name evidence="2" type="ORF">chiPu_0016913</name>
</gene>